<evidence type="ECO:0000313" key="2">
    <source>
        <dbReference type="EMBL" id="KAE8383160.1"/>
    </source>
</evidence>
<sequence length="298" mass="33591">MLETIAFRGSSYHTYHVHAIIERRFSKNVILSEPIRIYKHFSIEDSLYWMSALNSISKQWDNVAQYSVSIPDVNIPFGATFPLKLWVAPLSKGLKLQALTINVVEQHELKINAPATYSAQFNVHFLSSKKENVIFSEGHSLDDCMTLESGESDIEWSATKWISLPQDLEAYSQDVSSSMIKINHQVEFTVELLGMGGKLSMIKGTIPFNIYMSPQVISEHGTVRRLHVDGSLDEYMDPPPLYSKHQNDLLLPVLRDPLNTGRFAESDVSLRMICGQPLDNGCFNSAVFDCAPSYETVI</sequence>
<dbReference type="OrthoDB" id="2333384at2759"/>
<feature type="domain" description="Arrestin C-terminal-like" evidence="1">
    <location>
        <begin position="60"/>
        <end position="215"/>
    </location>
</feature>
<keyword evidence="3" id="KW-1185">Reference proteome</keyword>
<dbReference type="EMBL" id="ML736157">
    <property type="protein sequence ID" value="KAE8383160.1"/>
    <property type="molecule type" value="Genomic_DNA"/>
</dbReference>
<organism evidence="2 3">
    <name type="scientific">Aspergillus bertholletiae</name>
    <dbReference type="NCBI Taxonomy" id="1226010"/>
    <lineage>
        <taxon>Eukaryota</taxon>
        <taxon>Fungi</taxon>
        <taxon>Dikarya</taxon>
        <taxon>Ascomycota</taxon>
        <taxon>Pezizomycotina</taxon>
        <taxon>Eurotiomycetes</taxon>
        <taxon>Eurotiomycetidae</taxon>
        <taxon>Eurotiales</taxon>
        <taxon>Aspergillaceae</taxon>
        <taxon>Aspergillus</taxon>
        <taxon>Aspergillus subgen. Circumdati</taxon>
    </lineage>
</organism>
<reference evidence="2 3" key="1">
    <citation type="submission" date="2019-04" db="EMBL/GenBank/DDBJ databases">
        <title>Friends and foes A comparative genomics studyof 23 Aspergillus species from section Flavi.</title>
        <authorList>
            <consortium name="DOE Joint Genome Institute"/>
            <person name="Kjaerbolling I."/>
            <person name="Vesth T."/>
            <person name="Frisvad J.C."/>
            <person name="Nybo J.L."/>
            <person name="Theobald S."/>
            <person name="Kildgaard S."/>
            <person name="Isbrandt T."/>
            <person name="Kuo A."/>
            <person name="Sato A."/>
            <person name="Lyhne E.K."/>
            <person name="Kogle M.E."/>
            <person name="Wiebenga A."/>
            <person name="Kun R.S."/>
            <person name="Lubbers R.J."/>
            <person name="Makela M.R."/>
            <person name="Barry K."/>
            <person name="Chovatia M."/>
            <person name="Clum A."/>
            <person name="Daum C."/>
            <person name="Haridas S."/>
            <person name="He G."/>
            <person name="LaButti K."/>
            <person name="Lipzen A."/>
            <person name="Mondo S."/>
            <person name="Riley R."/>
            <person name="Salamov A."/>
            <person name="Simmons B.A."/>
            <person name="Magnuson J.K."/>
            <person name="Henrissat B."/>
            <person name="Mortensen U.H."/>
            <person name="Larsen T.O."/>
            <person name="Devries R.P."/>
            <person name="Grigoriev I.V."/>
            <person name="Machida M."/>
            <person name="Baker S.E."/>
            <person name="Andersen M.R."/>
        </authorList>
    </citation>
    <scope>NUCLEOTIDE SEQUENCE [LARGE SCALE GENOMIC DNA]</scope>
    <source>
        <strain evidence="2 3">IBT 29228</strain>
    </source>
</reference>
<protein>
    <recommendedName>
        <fullName evidence="1">Arrestin C-terminal-like domain-containing protein</fullName>
    </recommendedName>
</protein>
<accession>A0A5N7BN08</accession>
<dbReference type="AlphaFoldDB" id="A0A5N7BN08"/>
<dbReference type="SMART" id="SM01017">
    <property type="entry name" value="Arrestin_C"/>
    <property type="match status" value="1"/>
</dbReference>
<gene>
    <name evidence="2" type="ORF">BDV26DRAFT_277605</name>
</gene>
<dbReference type="Pfam" id="PF02752">
    <property type="entry name" value="Arrestin_C"/>
    <property type="match status" value="1"/>
</dbReference>
<dbReference type="Proteomes" id="UP000326198">
    <property type="component" value="Unassembled WGS sequence"/>
</dbReference>
<evidence type="ECO:0000259" key="1">
    <source>
        <dbReference type="SMART" id="SM01017"/>
    </source>
</evidence>
<evidence type="ECO:0000313" key="3">
    <source>
        <dbReference type="Proteomes" id="UP000326198"/>
    </source>
</evidence>
<dbReference type="InterPro" id="IPR011022">
    <property type="entry name" value="Arrestin_C-like"/>
</dbReference>
<proteinExistence type="predicted"/>
<name>A0A5N7BN08_9EURO</name>